<feature type="compositionally biased region" description="Low complexity" evidence="1">
    <location>
        <begin position="1435"/>
        <end position="1446"/>
    </location>
</feature>
<feature type="compositionally biased region" description="Polar residues" evidence="1">
    <location>
        <begin position="382"/>
        <end position="413"/>
    </location>
</feature>
<dbReference type="GO" id="GO:0031267">
    <property type="term" value="F:small GTPase binding"/>
    <property type="evidence" value="ECO:0007669"/>
    <property type="project" value="TreeGrafter"/>
</dbReference>
<feature type="compositionally biased region" description="Acidic residues" evidence="1">
    <location>
        <begin position="425"/>
        <end position="440"/>
    </location>
</feature>
<feature type="compositionally biased region" description="Low complexity" evidence="1">
    <location>
        <begin position="735"/>
        <end position="752"/>
    </location>
</feature>
<feature type="compositionally biased region" description="Polar residues" evidence="1">
    <location>
        <begin position="458"/>
        <end position="491"/>
    </location>
</feature>
<feature type="region of interest" description="Disordered" evidence="1">
    <location>
        <begin position="545"/>
        <end position="627"/>
    </location>
</feature>
<feature type="compositionally biased region" description="Low complexity" evidence="1">
    <location>
        <begin position="1533"/>
        <end position="1543"/>
    </location>
</feature>
<dbReference type="PANTHER" id="PTHR47219:SF9">
    <property type="entry name" value="GTPASE ACTIVATING PROTEIN AND CENTROSOME-ASSOCIATED, ISOFORM B"/>
    <property type="match status" value="1"/>
</dbReference>
<feature type="region of interest" description="Disordered" evidence="1">
    <location>
        <begin position="654"/>
        <end position="758"/>
    </location>
</feature>
<evidence type="ECO:0000256" key="1">
    <source>
        <dbReference type="SAM" id="MobiDB-lite"/>
    </source>
</evidence>
<feature type="compositionally biased region" description="Low complexity" evidence="1">
    <location>
        <begin position="150"/>
        <end position="168"/>
    </location>
</feature>
<feature type="compositionally biased region" description="Low complexity" evidence="1">
    <location>
        <begin position="1200"/>
        <end position="1213"/>
    </location>
</feature>
<feature type="compositionally biased region" description="Low complexity" evidence="1">
    <location>
        <begin position="90"/>
        <end position="116"/>
    </location>
</feature>
<feature type="compositionally biased region" description="Acidic residues" evidence="1">
    <location>
        <begin position="660"/>
        <end position="670"/>
    </location>
</feature>
<keyword evidence="4" id="KW-1185">Reference proteome</keyword>
<dbReference type="Gene3D" id="1.10.472.80">
    <property type="entry name" value="Ypt/Rab-GAP domain of gyp1p, domain 3"/>
    <property type="match status" value="1"/>
</dbReference>
<dbReference type="SUPFAM" id="SSF50044">
    <property type="entry name" value="SH3-domain"/>
    <property type="match status" value="1"/>
</dbReference>
<feature type="compositionally biased region" description="Polar residues" evidence="1">
    <location>
        <begin position="1423"/>
        <end position="1434"/>
    </location>
</feature>
<feature type="region of interest" description="Disordered" evidence="1">
    <location>
        <begin position="367"/>
        <end position="526"/>
    </location>
</feature>
<evidence type="ECO:0000259" key="2">
    <source>
        <dbReference type="PROSITE" id="PS50086"/>
    </source>
</evidence>
<feature type="compositionally biased region" description="Polar residues" evidence="1">
    <location>
        <begin position="1407"/>
        <end position="1416"/>
    </location>
</feature>
<feature type="region of interest" description="Disordered" evidence="1">
    <location>
        <begin position="1733"/>
        <end position="1755"/>
    </location>
</feature>
<sequence>MSSMDPQELARWTRFAMKGGIGKCTAVVDCVAESSEDLMFLKDDEIVVLLQMPELEGIFLGYCEGVIGKFTSEHVRFHSKLKKPIMAKRSSSTNPSPSSSSHTGKSPTPTFTPPSSRLGGSFASTSISSVMQQGTTSNPGTPAQTIQSLRSDSQASSRYFSSRSSVTHSRNDSGIGMGWPSNADRPHPRREFSQNSNEGNKPTEDAGQSFLTDEIMNSLAPPQALSQNPSRFSTLEKQINKVEEGWRRTASPETLARARAASVTQPNRPPPLELLDANPLRITKKSPNIPNSTSSVSSHSTEQLDSPEVFDGDTAHPMLANESTHESIPNSSFSTTAFNRFSVASDTDDTDGVMGIGLSLLQDLADGMDDSDSDDDYGYTAPDTQEYTSRRSSGQLDGDAQNNPLSRNASIKSEGTVDGLQYGLDSDEEMEEDDDDDDFEPPSTATFPMPPTGFPNAPAQTQLSPTLRQFPSKPSSLASPPTSPKFNQIQHTHAERERRPSLAPSLAPSATSVGTTATSSSWEGAGDIYDDYRYSRFSMSSALAGSLGRAGGKRMSSVTANGVGGSSDIVPPLPHRDSVDGGVSGSVSGSVGSGSGGGSVAGGGSVKDSPETRRITVRRDSDASVYSRASRNSLALSAFMSRVDNVSSSLSHLTSISSSQDDDDIDDDTSELGTVDQTHIAKRPPALNLVQSNKTSSQPSHGINESTSTRASTSAQSDSTSPKSQTSPLLHATWGSPLTSPTSSSTHGGYSPIPGMVPLTGNTTGGGYNHYSSHSAATIESTGTFGRGAASAMRQRIEGEQRRTPGFTTPDVQRGFFHSGAGPEAGEESMDISLTESERMEIGRGKRIVVEDEDELPSRVEDSYTTVGDDDTISFGLGLGSGKGAGEEDGEGDARKRLMAQVDNEEEVDGLQILPATPISAAAPPLPPAAANASTSDASPPSRPSTPPNASASTAGAAMSPPQPSHLRPSLRDLREGGSVHVPGTGERRSLFMPHPNAPKAPKDLGALESPGPMYVRDRGTPPGSPVGEVGGEKGPLGLQPQGQDRNGPGPGLGQQQQPQPQQQERQQPQQQPQQPQSQQYNPGPPQQFYRPNASIVIRQILSQPPPQAVMMPNGARRPVPRGPTIYGRTEGELAASTGPVLITWSSEPPPTKVRLPPSSSSPSSLGNGGNAGTPQGHNQVHAPTNVRASPVVHSSPLRSGSVPPGASGPAGVHNSKDASKVGKRPSMMSVRENLVGIPTIVVDKRDSSSSLGGGLGSLVGSIGPASGAGSKPIPRGNFTPKVGAVGARPRSRSFSGVGSVEPKKAEPTTGAVEMKKSTSLGGSNPIGTKTVPIRPSPLSLPQNNVTNQPASPASPAANTVNRSLRPRISTPALRTPSSPLASNVAFGIPPPPSPTVSNAPIPVPIRQSSLGSTRAASPPTGSPESNNSQMPSISSVTNSPPMTSTSPPPPAGGPVPGVGLHLRRLTTSRSAVNLRGSTGGGTSWEETHGFRPPSISSTSGGGGGSNASRPIAIPASRKNTLSPPPSVNARTSSMSTGSSPSSFGIDTAMTSPAPSTFSLSRAGSDGQFYDEKINRPTSNTILIGPDIRNRLVTSPQPSSNNPNPSITVTRQNSLKSKLSLPNLRRTKARTEDTISVDTGGGAGISTTAHSNEVLFQVQDMEFELVRPALAQFGAARASEDSGVLGRESGLESAGTAATGGSGGLFLRTDSPAFSIGSDNRSPTYENFTPGPFSSSARSVNSQPFGMSPSTPVEAGSMEAHRNREQKWMSLLGSSPPSQARKLKKVRKLLLEGVPSSVRYLVWSHLTDGKAKCVPGVYTQLCKRGSVAQSRQIAAVVKNGEWFLDEDRVQLRTLKEAGGGVVQLLEAYLNMVPDIQYSPGLPHIVGQLLLLAPEEDAFWIFVSIMDTHIRPYFASGSSQMEVDAALFSRALETNDPPIARKLLVDMGIAPGSICQPWFTSLFVGCLPADYLARTWDVFLYDGIPFLIRIGLAIVSCVRRALLECTSEEAALALLHRPSFLSLPPTPENFTSFALSIKLKDDDIRKQRIKMEAQVRRQTQQQVQPRSAGSISLPRA</sequence>
<feature type="region of interest" description="Disordered" evidence="1">
    <location>
        <begin position="1267"/>
        <end position="1550"/>
    </location>
</feature>
<feature type="compositionally biased region" description="Polar residues" evidence="1">
    <location>
        <begin position="1173"/>
        <end position="1183"/>
    </location>
</feature>
<feature type="compositionally biased region" description="Polar residues" evidence="1">
    <location>
        <begin position="122"/>
        <end position="149"/>
    </location>
</feature>
<feature type="compositionally biased region" description="Low complexity" evidence="1">
    <location>
        <begin position="501"/>
        <end position="521"/>
    </location>
</feature>
<dbReference type="InterPro" id="IPR036028">
    <property type="entry name" value="SH3-like_dom_sf"/>
</dbReference>
<accession>A0A5C3KG99</accession>
<dbReference type="Gene3D" id="1.10.8.270">
    <property type="entry name" value="putative rabgap domain of human tbc1 domain family member 14 like domains"/>
    <property type="match status" value="1"/>
</dbReference>
<evidence type="ECO:0000313" key="4">
    <source>
        <dbReference type="Proteomes" id="UP000307440"/>
    </source>
</evidence>
<dbReference type="Pfam" id="PF00566">
    <property type="entry name" value="RabGAP-TBC"/>
    <property type="match status" value="1"/>
</dbReference>
<dbReference type="InterPro" id="IPR000195">
    <property type="entry name" value="Rab-GAP-TBC_dom"/>
</dbReference>
<feature type="region of interest" description="Disordered" evidence="1">
    <location>
        <begin position="1569"/>
        <end position="1627"/>
    </location>
</feature>
<dbReference type="InterPro" id="IPR035969">
    <property type="entry name" value="Rab-GAP_TBC_sf"/>
</dbReference>
<feature type="compositionally biased region" description="Polar residues" evidence="1">
    <location>
        <begin position="1318"/>
        <end position="1328"/>
    </location>
</feature>
<protein>
    <recommendedName>
        <fullName evidence="2">Rab-GAP TBC domain-containing protein</fullName>
    </recommendedName>
</protein>
<feature type="region of interest" description="Disordered" evidence="1">
    <location>
        <begin position="853"/>
        <end position="1231"/>
    </location>
</feature>
<dbReference type="PROSITE" id="PS50086">
    <property type="entry name" value="TBC_RABGAP"/>
    <property type="match status" value="1"/>
</dbReference>
<feature type="compositionally biased region" description="Polar residues" evidence="1">
    <location>
        <begin position="689"/>
        <end position="705"/>
    </location>
</feature>
<organism evidence="3 4">
    <name type="scientific">Coprinopsis marcescibilis</name>
    <name type="common">Agaric fungus</name>
    <name type="synonym">Psathyrella marcescibilis</name>
    <dbReference type="NCBI Taxonomy" id="230819"/>
    <lineage>
        <taxon>Eukaryota</taxon>
        <taxon>Fungi</taxon>
        <taxon>Dikarya</taxon>
        <taxon>Basidiomycota</taxon>
        <taxon>Agaricomycotina</taxon>
        <taxon>Agaricomycetes</taxon>
        <taxon>Agaricomycetidae</taxon>
        <taxon>Agaricales</taxon>
        <taxon>Agaricineae</taxon>
        <taxon>Psathyrellaceae</taxon>
        <taxon>Coprinopsis</taxon>
    </lineage>
</organism>
<feature type="compositionally biased region" description="Low complexity" evidence="1">
    <location>
        <begin position="1595"/>
        <end position="1606"/>
    </location>
</feature>
<feature type="compositionally biased region" description="Polar residues" evidence="1">
    <location>
        <begin position="1733"/>
        <end position="1751"/>
    </location>
</feature>
<feature type="compositionally biased region" description="Low complexity" evidence="1">
    <location>
        <begin position="706"/>
        <end position="724"/>
    </location>
</feature>
<feature type="domain" description="Rab-GAP TBC" evidence="2">
    <location>
        <begin position="1793"/>
        <end position="1982"/>
    </location>
</feature>
<name>A0A5C3KG99_COPMA</name>
<dbReference type="GO" id="GO:0005096">
    <property type="term" value="F:GTPase activator activity"/>
    <property type="evidence" value="ECO:0007669"/>
    <property type="project" value="TreeGrafter"/>
</dbReference>
<gene>
    <name evidence="3" type="ORF">FA15DRAFT_760397</name>
</gene>
<feature type="compositionally biased region" description="Acidic residues" evidence="1">
    <location>
        <begin position="367"/>
        <end position="377"/>
    </location>
</feature>
<dbReference type="SMART" id="SM00164">
    <property type="entry name" value="TBC"/>
    <property type="match status" value="1"/>
</dbReference>
<feature type="compositionally biased region" description="Basic and acidic residues" evidence="1">
    <location>
        <begin position="608"/>
        <end position="622"/>
    </location>
</feature>
<dbReference type="SUPFAM" id="SSF47923">
    <property type="entry name" value="Ypt/Rab-GAP domain of gyp1p"/>
    <property type="match status" value="2"/>
</dbReference>
<dbReference type="STRING" id="230819.A0A5C3KG99"/>
<feature type="compositionally biased region" description="Basic and acidic residues" evidence="1">
    <location>
        <begin position="853"/>
        <end position="862"/>
    </location>
</feature>
<proteinExistence type="predicted"/>
<feature type="compositionally biased region" description="Polar residues" evidence="1">
    <location>
        <begin position="1340"/>
        <end position="1349"/>
    </location>
</feature>
<dbReference type="PANTHER" id="PTHR47219">
    <property type="entry name" value="RAB GTPASE-ACTIVATING PROTEIN 1-LIKE"/>
    <property type="match status" value="1"/>
</dbReference>
<feature type="region of interest" description="Disordered" evidence="1">
    <location>
        <begin position="244"/>
        <end position="316"/>
    </location>
</feature>
<feature type="compositionally biased region" description="Low complexity" evidence="1">
    <location>
        <begin position="1054"/>
        <end position="1082"/>
    </location>
</feature>
<dbReference type="Proteomes" id="UP000307440">
    <property type="component" value="Unassembled WGS sequence"/>
</dbReference>
<feature type="compositionally biased region" description="Gly residues" evidence="1">
    <location>
        <begin position="591"/>
        <end position="605"/>
    </location>
</feature>
<feature type="region of interest" description="Disordered" evidence="1">
    <location>
        <begin position="2054"/>
        <end position="2075"/>
    </location>
</feature>
<dbReference type="InterPro" id="IPR050302">
    <property type="entry name" value="Rab_GAP_TBC_domain"/>
</dbReference>
<feature type="compositionally biased region" description="Low complexity" evidence="1">
    <location>
        <begin position="913"/>
        <end position="935"/>
    </location>
</feature>
<feature type="compositionally biased region" description="Low complexity" evidence="1">
    <location>
        <begin position="286"/>
        <end position="301"/>
    </location>
</feature>
<reference evidence="3 4" key="1">
    <citation type="journal article" date="2019" name="Nat. Ecol. Evol.">
        <title>Megaphylogeny resolves global patterns of mushroom evolution.</title>
        <authorList>
            <person name="Varga T."/>
            <person name="Krizsan K."/>
            <person name="Foldi C."/>
            <person name="Dima B."/>
            <person name="Sanchez-Garcia M."/>
            <person name="Sanchez-Ramirez S."/>
            <person name="Szollosi G.J."/>
            <person name="Szarkandi J.G."/>
            <person name="Papp V."/>
            <person name="Albert L."/>
            <person name="Andreopoulos W."/>
            <person name="Angelini C."/>
            <person name="Antonin V."/>
            <person name="Barry K.W."/>
            <person name="Bougher N.L."/>
            <person name="Buchanan P."/>
            <person name="Buyck B."/>
            <person name="Bense V."/>
            <person name="Catcheside P."/>
            <person name="Chovatia M."/>
            <person name="Cooper J."/>
            <person name="Damon W."/>
            <person name="Desjardin D."/>
            <person name="Finy P."/>
            <person name="Geml J."/>
            <person name="Haridas S."/>
            <person name="Hughes K."/>
            <person name="Justo A."/>
            <person name="Karasinski D."/>
            <person name="Kautmanova I."/>
            <person name="Kiss B."/>
            <person name="Kocsube S."/>
            <person name="Kotiranta H."/>
            <person name="LaButti K.M."/>
            <person name="Lechner B.E."/>
            <person name="Liimatainen K."/>
            <person name="Lipzen A."/>
            <person name="Lukacs Z."/>
            <person name="Mihaltcheva S."/>
            <person name="Morgado L.N."/>
            <person name="Niskanen T."/>
            <person name="Noordeloos M.E."/>
            <person name="Ohm R.A."/>
            <person name="Ortiz-Santana B."/>
            <person name="Ovrebo C."/>
            <person name="Racz N."/>
            <person name="Riley R."/>
            <person name="Savchenko A."/>
            <person name="Shiryaev A."/>
            <person name="Soop K."/>
            <person name="Spirin V."/>
            <person name="Szebenyi C."/>
            <person name="Tomsovsky M."/>
            <person name="Tulloss R.E."/>
            <person name="Uehling J."/>
            <person name="Grigoriev I.V."/>
            <person name="Vagvolgyi C."/>
            <person name="Papp T."/>
            <person name="Martin F.M."/>
            <person name="Miettinen O."/>
            <person name="Hibbett D.S."/>
            <person name="Nagy L.G."/>
        </authorList>
    </citation>
    <scope>NUCLEOTIDE SEQUENCE [LARGE SCALE GENOMIC DNA]</scope>
    <source>
        <strain evidence="3 4">CBS 121175</strain>
    </source>
</reference>
<feature type="region of interest" description="Disordered" evidence="1">
    <location>
        <begin position="797"/>
        <end position="829"/>
    </location>
</feature>
<dbReference type="OrthoDB" id="159449at2759"/>
<dbReference type="EMBL" id="ML210372">
    <property type="protein sequence ID" value="TFK18877.1"/>
    <property type="molecule type" value="Genomic_DNA"/>
</dbReference>
<evidence type="ECO:0000313" key="3">
    <source>
        <dbReference type="EMBL" id="TFK18877.1"/>
    </source>
</evidence>
<feature type="region of interest" description="Disordered" evidence="1">
    <location>
        <begin position="81"/>
        <end position="230"/>
    </location>
</feature>